<dbReference type="PANTHER" id="PTHR47506:SF6">
    <property type="entry name" value="HTH-TYPE TRANSCRIPTIONAL REPRESSOR NEMR"/>
    <property type="match status" value="1"/>
</dbReference>
<organism evidence="6 7">
    <name type="scientific">Puniceispirillum marinum (strain IMCC1322)</name>
    <dbReference type="NCBI Taxonomy" id="488538"/>
    <lineage>
        <taxon>Bacteria</taxon>
        <taxon>Pseudomonadati</taxon>
        <taxon>Pseudomonadota</taxon>
        <taxon>Alphaproteobacteria</taxon>
        <taxon>Candidatus Puniceispirillales</taxon>
        <taxon>Candidatus Puniceispirillaceae</taxon>
        <taxon>Candidatus Puniceispirillum</taxon>
    </lineage>
</organism>
<evidence type="ECO:0000256" key="1">
    <source>
        <dbReference type="ARBA" id="ARBA00023015"/>
    </source>
</evidence>
<evidence type="ECO:0000256" key="3">
    <source>
        <dbReference type="ARBA" id="ARBA00023163"/>
    </source>
</evidence>
<dbReference type="SUPFAM" id="SSF48498">
    <property type="entry name" value="Tetracyclin repressor-like, C-terminal domain"/>
    <property type="match status" value="1"/>
</dbReference>
<dbReference type="PROSITE" id="PS50977">
    <property type="entry name" value="HTH_TETR_2"/>
    <property type="match status" value="1"/>
</dbReference>
<dbReference type="InterPro" id="IPR036271">
    <property type="entry name" value="Tet_transcr_reg_TetR-rel_C_sf"/>
</dbReference>
<dbReference type="KEGG" id="apb:SAR116_0291"/>
<evidence type="ECO:0000256" key="2">
    <source>
        <dbReference type="ARBA" id="ARBA00023125"/>
    </source>
</evidence>
<sequence>MATSLNQVARISNVSKPTLYRYFENEDGLLHDVLESYLATSADKFDCLREQAHIRDGLTEWFSNIITAWTAKDASPHGCLFCDCLHEIDRLGTKSQSLMKTHLQQQPQQLAKILSHARDKGQLKDGIDIDQAALYLTSHVVALNTMVKMDIPVEQLLATSDLVVGAVVR</sequence>
<protein>
    <submittedName>
        <fullName evidence="6">Putative regulator (TetR/AcrR family)</fullName>
    </submittedName>
</protein>
<reference evidence="6 7" key="1">
    <citation type="journal article" date="2010" name="J. Bacteriol.">
        <title>Complete genome sequence of "Candidatus Puniceispirillum marinum" IMCC1322, a representative of the SAR116 clade in the Alphaproteobacteria.</title>
        <authorList>
            <person name="Oh H.M."/>
            <person name="Kwon K.K."/>
            <person name="Kang I."/>
            <person name="Kang S.G."/>
            <person name="Lee J.H."/>
            <person name="Kim S.J."/>
            <person name="Cho J.C."/>
        </authorList>
    </citation>
    <scope>NUCLEOTIDE SEQUENCE [LARGE SCALE GENOMIC DNA]</scope>
    <source>
        <strain evidence="6 7">IMCC1322</strain>
    </source>
</reference>
<dbReference type="Gene3D" id="1.10.10.60">
    <property type="entry name" value="Homeodomain-like"/>
    <property type="match status" value="1"/>
</dbReference>
<evidence type="ECO:0000313" key="7">
    <source>
        <dbReference type="Proteomes" id="UP000007460"/>
    </source>
</evidence>
<dbReference type="HOGENOM" id="CLU_1577218_0_0_5"/>
<keyword evidence="7" id="KW-1185">Reference proteome</keyword>
<dbReference type="Pfam" id="PF00440">
    <property type="entry name" value="TetR_N"/>
    <property type="match status" value="1"/>
</dbReference>
<evidence type="ECO:0000313" key="6">
    <source>
        <dbReference type="EMBL" id="ADE38534.1"/>
    </source>
</evidence>
<dbReference type="Pfam" id="PF16925">
    <property type="entry name" value="TetR_C_13"/>
    <property type="match status" value="1"/>
</dbReference>
<keyword evidence="3" id="KW-0804">Transcription</keyword>
<name>D5BQ36_PUNMI</name>
<dbReference type="PANTHER" id="PTHR47506">
    <property type="entry name" value="TRANSCRIPTIONAL REGULATORY PROTEIN"/>
    <property type="match status" value="1"/>
</dbReference>
<proteinExistence type="predicted"/>
<dbReference type="Proteomes" id="UP000007460">
    <property type="component" value="Chromosome"/>
</dbReference>
<feature type="DNA-binding region" description="H-T-H motif" evidence="4">
    <location>
        <begin position="4"/>
        <end position="23"/>
    </location>
</feature>
<evidence type="ECO:0000259" key="5">
    <source>
        <dbReference type="PROSITE" id="PS50977"/>
    </source>
</evidence>
<dbReference type="InterPro" id="IPR001647">
    <property type="entry name" value="HTH_TetR"/>
</dbReference>
<gene>
    <name evidence="6" type="ordered locus">SAR116_0291</name>
</gene>
<dbReference type="eggNOG" id="COG1309">
    <property type="taxonomic scope" value="Bacteria"/>
</dbReference>
<keyword evidence="1" id="KW-0805">Transcription regulation</keyword>
<dbReference type="Gene3D" id="1.10.357.10">
    <property type="entry name" value="Tetracycline Repressor, domain 2"/>
    <property type="match status" value="1"/>
</dbReference>
<dbReference type="InterPro" id="IPR011075">
    <property type="entry name" value="TetR_C"/>
</dbReference>
<dbReference type="STRING" id="488538.SAR116_0291"/>
<keyword evidence="2 4" id="KW-0238">DNA-binding</keyword>
<feature type="domain" description="HTH tetR-type" evidence="5">
    <location>
        <begin position="1"/>
        <end position="41"/>
    </location>
</feature>
<dbReference type="AlphaFoldDB" id="D5BQ36"/>
<dbReference type="GO" id="GO:0003677">
    <property type="term" value="F:DNA binding"/>
    <property type="evidence" value="ECO:0007669"/>
    <property type="project" value="UniProtKB-UniRule"/>
</dbReference>
<dbReference type="SUPFAM" id="SSF46689">
    <property type="entry name" value="Homeodomain-like"/>
    <property type="match status" value="1"/>
</dbReference>
<dbReference type="EMBL" id="CP001751">
    <property type="protein sequence ID" value="ADE38534.1"/>
    <property type="molecule type" value="Genomic_DNA"/>
</dbReference>
<dbReference type="InterPro" id="IPR009057">
    <property type="entry name" value="Homeodomain-like_sf"/>
</dbReference>
<evidence type="ECO:0000256" key="4">
    <source>
        <dbReference type="PROSITE-ProRule" id="PRU00335"/>
    </source>
</evidence>
<accession>D5BQ36</accession>